<dbReference type="EMBL" id="CP074371">
    <property type="protein sequence ID" value="QVI23448.1"/>
    <property type="molecule type" value="Genomic_DNA"/>
</dbReference>
<evidence type="ECO:0000256" key="1">
    <source>
        <dbReference type="ARBA" id="ARBA00023015"/>
    </source>
</evidence>
<dbReference type="InterPro" id="IPR016032">
    <property type="entry name" value="Sig_transdc_resp-reg_C-effctor"/>
</dbReference>
<dbReference type="Proteomes" id="UP000683310">
    <property type="component" value="Chromosome"/>
</dbReference>
<keyword evidence="3" id="KW-0804">Transcription</keyword>
<accession>A0ABX8CU48</accession>
<evidence type="ECO:0000313" key="5">
    <source>
        <dbReference type="EMBL" id="QVI23448.1"/>
    </source>
</evidence>
<dbReference type="PROSITE" id="PS50043">
    <property type="entry name" value="HTH_LUXR_2"/>
    <property type="match status" value="1"/>
</dbReference>
<evidence type="ECO:0000256" key="2">
    <source>
        <dbReference type="ARBA" id="ARBA00023125"/>
    </source>
</evidence>
<protein>
    <submittedName>
        <fullName evidence="5">Response regulator transcription factor</fullName>
    </submittedName>
</protein>
<proteinExistence type="predicted"/>
<evidence type="ECO:0000256" key="3">
    <source>
        <dbReference type="ARBA" id="ARBA00023163"/>
    </source>
</evidence>
<dbReference type="InterPro" id="IPR000792">
    <property type="entry name" value="Tscrpt_reg_LuxR_C"/>
</dbReference>
<gene>
    <name evidence="5" type="ORF">KHQ06_11530</name>
</gene>
<keyword evidence="2" id="KW-0238">DNA-binding</keyword>
<evidence type="ECO:0000259" key="4">
    <source>
        <dbReference type="PROSITE" id="PS50043"/>
    </source>
</evidence>
<sequence>MTEPRPHRPAHKPGEAAAHLSAEAAAGRLDRDACAAVVEAAGLRPPRAEYPCGLTEREVGVLRLAARGLSNRLIAAELVVSERTVGHHLAHIYDKTGRRTRAGAAVFAMEHGLLPG</sequence>
<dbReference type="PRINTS" id="PR00038">
    <property type="entry name" value="HTHLUXR"/>
</dbReference>
<reference evidence="5 6" key="1">
    <citation type="submission" date="2021-04" db="EMBL/GenBank/DDBJ databases">
        <title>Nocardia tengchongensis.</title>
        <authorList>
            <person name="Zhuang k."/>
            <person name="Ran Y."/>
            <person name="Li W."/>
        </authorList>
    </citation>
    <scope>NUCLEOTIDE SEQUENCE [LARGE SCALE GENOMIC DNA]</scope>
    <source>
        <strain evidence="5 6">CFH S0057</strain>
    </source>
</reference>
<name>A0ABX8CU48_9NOCA</name>
<dbReference type="CDD" id="cd06170">
    <property type="entry name" value="LuxR_C_like"/>
    <property type="match status" value="1"/>
</dbReference>
<dbReference type="PANTHER" id="PTHR44688:SF16">
    <property type="entry name" value="DNA-BINDING TRANSCRIPTIONAL ACTIVATOR DEVR_DOSR"/>
    <property type="match status" value="1"/>
</dbReference>
<dbReference type="Gene3D" id="1.10.10.10">
    <property type="entry name" value="Winged helix-like DNA-binding domain superfamily/Winged helix DNA-binding domain"/>
    <property type="match status" value="1"/>
</dbReference>
<evidence type="ECO:0000313" key="6">
    <source>
        <dbReference type="Proteomes" id="UP000683310"/>
    </source>
</evidence>
<dbReference type="PANTHER" id="PTHR44688">
    <property type="entry name" value="DNA-BINDING TRANSCRIPTIONAL ACTIVATOR DEVR_DOSR"/>
    <property type="match status" value="1"/>
</dbReference>
<keyword evidence="6" id="KW-1185">Reference proteome</keyword>
<dbReference type="InterPro" id="IPR036388">
    <property type="entry name" value="WH-like_DNA-bd_sf"/>
</dbReference>
<dbReference type="Pfam" id="PF00196">
    <property type="entry name" value="GerE"/>
    <property type="match status" value="1"/>
</dbReference>
<organism evidence="5 6">
    <name type="scientific">Nocardia tengchongensis</name>
    <dbReference type="NCBI Taxonomy" id="2055889"/>
    <lineage>
        <taxon>Bacteria</taxon>
        <taxon>Bacillati</taxon>
        <taxon>Actinomycetota</taxon>
        <taxon>Actinomycetes</taxon>
        <taxon>Mycobacteriales</taxon>
        <taxon>Nocardiaceae</taxon>
        <taxon>Nocardia</taxon>
    </lineage>
</organism>
<dbReference type="SUPFAM" id="SSF46894">
    <property type="entry name" value="C-terminal effector domain of the bipartite response regulators"/>
    <property type="match status" value="1"/>
</dbReference>
<dbReference type="PROSITE" id="PS00622">
    <property type="entry name" value="HTH_LUXR_1"/>
    <property type="match status" value="1"/>
</dbReference>
<keyword evidence="1" id="KW-0805">Transcription regulation</keyword>
<feature type="domain" description="HTH luxR-type" evidence="4">
    <location>
        <begin position="47"/>
        <end position="112"/>
    </location>
</feature>
<dbReference type="SMART" id="SM00421">
    <property type="entry name" value="HTH_LUXR"/>
    <property type="match status" value="1"/>
</dbReference>